<reference evidence="1 2" key="1">
    <citation type="submission" date="2020-04" db="EMBL/GenBank/DDBJ databases">
        <authorList>
            <person name="De Canck E."/>
        </authorList>
    </citation>
    <scope>NUCLEOTIDE SEQUENCE [LARGE SCALE GENOMIC DNA]</scope>
    <source>
        <strain evidence="1 2">LMG 3458</strain>
    </source>
</reference>
<dbReference type="AlphaFoldDB" id="A0A6S6ZTK3"/>
<dbReference type="RefSeq" id="WP_175193384.1">
    <property type="nucleotide sequence ID" value="NZ_CADIJO010000006.1"/>
</dbReference>
<organism evidence="1 2">
    <name type="scientific">Achromobacter deleyi</name>
    <dbReference type="NCBI Taxonomy" id="1353891"/>
    <lineage>
        <taxon>Bacteria</taxon>
        <taxon>Pseudomonadati</taxon>
        <taxon>Pseudomonadota</taxon>
        <taxon>Betaproteobacteria</taxon>
        <taxon>Burkholderiales</taxon>
        <taxon>Alcaligenaceae</taxon>
        <taxon>Achromobacter</taxon>
    </lineage>
</organism>
<proteinExistence type="predicted"/>
<evidence type="ECO:0000313" key="2">
    <source>
        <dbReference type="Proteomes" id="UP000494111"/>
    </source>
</evidence>
<evidence type="ECO:0000313" key="1">
    <source>
        <dbReference type="EMBL" id="CAB3693443.1"/>
    </source>
</evidence>
<dbReference type="EMBL" id="CADIJO010000006">
    <property type="protein sequence ID" value="CAB3693443.1"/>
    <property type="molecule type" value="Genomic_DNA"/>
</dbReference>
<gene>
    <name evidence="1" type="ORF">LMG3458_02256</name>
</gene>
<dbReference type="Proteomes" id="UP000494111">
    <property type="component" value="Unassembled WGS sequence"/>
</dbReference>
<sequence length="204" mass="22371">MKIFLEGDKGTAVCHDCAALVKTTFLRRDVPFSDGSGAARNILVGVCDRCGRTVSLPAQSTPAISKARKQALESIETNLPAVYVDILDYAVHTIDNRASTDFRRVLLSYFMHKAAQSDKAPQLLRAAFDKAAARFPERRGAPRRRLSMKVPARVGEALRRLEASTALNKTDLIKSVVLDIQDKVLDQPRPGLLEELRALSAISA</sequence>
<name>A0A6S6ZTK3_9BURK</name>
<protein>
    <submittedName>
        <fullName evidence="1">Uncharacterized protein</fullName>
    </submittedName>
</protein>
<accession>A0A6S6ZTK3</accession>